<comment type="similarity">
    <text evidence="1 4">Belongs to the glycosyl hydrolase 1 family.</text>
</comment>
<dbReference type="PANTHER" id="PTHR10353:SF122">
    <property type="entry name" value="6-PHOSPHO-BETA-GLUCOSIDASE ASCB-RELATED"/>
    <property type="match status" value="1"/>
</dbReference>
<dbReference type="RefSeq" id="WP_053946296.1">
    <property type="nucleotide sequence ID" value="NZ_CP012622.1"/>
</dbReference>
<dbReference type="KEGG" id="scj:SCANT_v1c06340"/>
<dbReference type="InterPro" id="IPR017853">
    <property type="entry name" value="GH"/>
</dbReference>
<name>A0A0M4KCP7_9MOLU</name>
<evidence type="ECO:0000256" key="1">
    <source>
        <dbReference type="ARBA" id="ARBA00010838"/>
    </source>
</evidence>
<dbReference type="GO" id="GO:0005829">
    <property type="term" value="C:cytosol"/>
    <property type="evidence" value="ECO:0007669"/>
    <property type="project" value="TreeGrafter"/>
</dbReference>
<sequence length="468" mass="54607">MKLKKNKFPNDFLWGASISAFQAEGAYNEDGKGMSVQDIKKYGEDVSDFKVASDFYHKYKEDIALFKEMGLKSFRFSIAWSRIIPSGDGEINEKGLQFYENLIDELIKNDIEPIPTLYHFDLPLSLQERGGWNNRELTVNAYLKYAKALFKRFANKVKYWITFNEQNVMIMIGSKVSILNGSHSSLNEKELYQQSHNMFIAQALAVNLLKKYNKESKIGPALNNVCIYPNSKKPEDYLSAQNASIMRNWYYLDAIVRGIYNPIVKKYFLDNDLMPEILETDLDILKKGKPDFLSINYYTSGTVMENQEDTDKEIKIDQQTMFDINGLFSYSKNEYLGKTEYGWPLDPVGLRITLREMYERYQLPLMISENGIGLSETLENETVNDEIRIEYYYKHIEQLQLAISEGIEIIAYNPWSAIDLVSSHQGFKKRYGFIYIDRAENDIKSLKRYKKKSFYWYQNLISKNGDIF</sequence>
<dbReference type="AlphaFoldDB" id="A0A0M4KCP7"/>
<dbReference type="GO" id="GO:0008422">
    <property type="term" value="F:beta-glucosidase activity"/>
    <property type="evidence" value="ECO:0007669"/>
    <property type="project" value="TreeGrafter"/>
</dbReference>
<dbReference type="PROSITE" id="PS00653">
    <property type="entry name" value="GLYCOSYL_HYDROL_F1_2"/>
    <property type="match status" value="1"/>
</dbReference>
<dbReference type="Pfam" id="PF00232">
    <property type="entry name" value="Glyco_hydro_1"/>
    <property type="match status" value="1"/>
</dbReference>
<keyword evidence="6" id="KW-1185">Reference proteome</keyword>
<evidence type="ECO:0000256" key="4">
    <source>
        <dbReference type="RuleBase" id="RU003690"/>
    </source>
</evidence>
<dbReference type="Gene3D" id="3.20.20.80">
    <property type="entry name" value="Glycosidases"/>
    <property type="match status" value="1"/>
</dbReference>
<reference evidence="5 6" key="1">
    <citation type="journal article" date="2015" name="Genome Announc.">
        <title>Complete Genome Sequence of Spiroplasma cantharicola CC-1T (DSM 21588), a Bacterium Isolated from Soldier Beetle (Cantharis carolinus).</title>
        <authorList>
            <person name="Lo W.S."/>
            <person name="Liu P.Y."/>
            <person name="Kuo C.H."/>
        </authorList>
    </citation>
    <scope>NUCLEOTIDE SEQUENCE [LARGE SCALE GENOMIC DNA]</scope>
    <source>
        <strain evidence="5 6">CC-1</strain>
    </source>
</reference>
<proteinExistence type="inferred from homology"/>
<dbReference type="GO" id="GO:0016052">
    <property type="term" value="P:carbohydrate catabolic process"/>
    <property type="evidence" value="ECO:0007669"/>
    <property type="project" value="TreeGrafter"/>
</dbReference>
<dbReference type="EMBL" id="CP012622">
    <property type="protein sequence ID" value="ALD66540.1"/>
    <property type="molecule type" value="Genomic_DNA"/>
</dbReference>
<protein>
    <submittedName>
        <fullName evidence="5">6-phospho-beta-glucosidase</fullName>
    </submittedName>
</protein>
<evidence type="ECO:0000313" key="6">
    <source>
        <dbReference type="Proteomes" id="UP000063919"/>
    </source>
</evidence>
<dbReference type="STRING" id="362837.SCANT_v1c06340"/>
<organism evidence="5 6">
    <name type="scientific">Spiroplasma cantharicola</name>
    <dbReference type="NCBI Taxonomy" id="362837"/>
    <lineage>
        <taxon>Bacteria</taxon>
        <taxon>Bacillati</taxon>
        <taxon>Mycoplasmatota</taxon>
        <taxon>Mollicutes</taxon>
        <taxon>Entomoplasmatales</taxon>
        <taxon>Spiroplasmataceae</taxon>
        <taxon>Spiroplasma</taxon>
    </lineage>
</organism>
<accession>A0A0M4KCP7</accession>
<evidence type="ECO:0000256" key="2">
    <source>
        <dbReference type="ARBA" id="ARBA00022801"/>
    </source>
</evidence>
<dbReference type="InterPro" id="IPR033132">
    <property type="entry name" value="GH_1_N_CS"/>
</dbReference>
<evidence type="ECO:0000313" key="5">
    <source>
        <dbReference type="EMBL" id="ALD66540.1"/>
    </source>
</evidence>
<dbReference type="PRINTS" id="PR00131">
    <property type="entry name" value="GLHYDRLASE1"/>
</dbReference>
<evidence type="ECO:0000256" key="3">
    <source>
        <dbReference type="ARBA" id="ARBA00023295"/>
    </source>
</evidence>
<gene>
    <name evidence="5" type="primary">bglA</name>
    <name evidence="5" type="ORF">SCANT_v1c06340</name>
</gene>
<dbReference type="PATRIC" id="fig|362837.3.peg.648"/>
<dbReference type="SUPFAM" id="SSF51445">
    <property type="entry name" value="(Trans)glycosidases"/>
    <property type="match status" value="1"/>
</dbReference>
<dbReference type="OrthoDB" id="391810at2"/>
<dbReference type="Proteomes" id="UP000063919">
    <property type="component" value="Chromosome"/>
</dbReference>
<dbReference type="InterPro" id="IPR001360">
    <property type="entry name" value="Glyco_hydro_1"/>
</dbReference>
<keyword evidence="2" id="KW-0378">Hydrolase</keyword>
<dbReference type="PANTHER" id="PTHR10353">
    <property type="entry name" value="GLYCOSYL HYDROLASE"/>
    <property type="match status" value="1"/>
</dbReference>
<keyword evidence="3" id="KW-0326">Glycosidase</keyword>
<dbReference type="FunFam" id="3.20.20.80:FF:000004">
    <property type="entry name" value="Beta-glucosidase 6-phospho-beta-glucosidase"/>
    <property type="match status" value="1"/>
</dbReference>